<feature type="compositionally biased region" description="Acidic residues" evidence="1">
    <location>
        <begin position="99"/>
        <end position="114"/>
    </location>
</feature>
<dbReference type="Proteomes" id="UP000887566">
    <property type="component" value="Unplaced"/>
</dbReference>
<evidence type="ECO:0000313" key="4">
    <source>
        <dbReference type="WBParaSite" id="PSAMB.scaffold515size48503.g6734.t1"/>
    </source>
</evidence>
<organism evidence="3 4">
    <name type="scientific">Plectus sambesii</name>
    <dbReference type="NCBI Taxonomy" id="2011161"/>
    <lineage>
        <taxon>Eukaryota</taxon>
        <taxon>Metazoa</taxon>
        <taxon>Ecdysozoa</taxon>
        <taxon>Nematoda</taxon>
        <taxon>Chromadorea</taxon>
        <taxon>Plectida</taxon>
        <taxon>Plectina</taxon>
        <taxon>Plectoidea</taxon>
        <taxon>Plectidae</taxon>
        <taxon>Plectus</taxon>
    </lineage>
</organism>
<feature type="signal peptide" evidence="2">
    <location>
        <begin position="1"/>
        <end position="25"/>
    </location>
</feature>
<reference evidence="4" key="1">
    <citation type="submission" date="2022-11" db="UniProtKB">
        <authorList>
            <consortium name="WormBaseParasite"/>
        </authorList>
    </citation>
    <scope>IDENTIFICATION</scope>
</reference>
<evidence type="ECO:0000256" key="1">
    <source>
        <dbReference type="SAM" id="MobiDB-lite"/>
    </source>
</evidence>
<evidence type="ECO:0000313" key="3">
    <source>
        <dbReference type="Proteomes" id="UP000887566"/>
    </source>
</evidence>
<dbReference type="AlphaFoldDB" id="A0A914WT18"/>
<feature type="region of interest" description="Disordered" evidence="1">
    <location>
        <begin position="93"/>
        <end position="114"/>
    </location>
</feature>
<name>A0A914WT18_9BILA</name>
<keyword evidence="2" id="KW-0732">Signal</keyword>
<keyword evidence="3" id="KW-1185">Reference proteome</keyword>
<feature type="chain" id="PRO_5038047738" evidence="2">
    <location>
        <begin position="26"/>
        <end position="114"/>
    </location>
</feature>
<protein>
    <submittedName>
        <fullName evidence="4">Uncharacterized protein</fullName>
    </submittedName>
</protein>
<sequence length="114" mass="12608">MTDKRMVAALIVTILVILMFRQVDGAAFDSDNASCKSGEYCPAAWAVKRQPDGSPLTCKSGDPSKKCPQPYMCVFSQCGLSFCCATEKNIAKMKKEQEEKEDIEEIDADDDEEL</sequence>
<evidence type="ECO:0000256" key="2">
    <source>
        <dbReference type="SAM" id="SignalP"/>
    </source>
</evidence>
<proteinExistence type="predicted"/>
<dbReference type="WBParaSite" id="PSAMB.scaffold515size48503.g6734.t1">
    <property type="protein sequence ID" value="PSAMB.scaffold515size48503.g6734.t1"/>
    <property type="gene ID" value="PSAMB.scaffold515size48503.g6734"/>
</dbReference>
<accession>A0A914WT18</accession>